<dbReference type="Pfam" id="PF00067">
    <property type="entry name" value="p450"/>
    <property type="match status" value="1"/>
</dbReference>
<dbReference type="PANTHER" id="PTHR24305:SF29">
    <property type="entry name" value="BENZOATE-PARA-HYDROXYLASE"/>
    <property type="match status" value="1"/>
</dbReference>
<dbReference type="InterPro" id="IPR050121">
    <property type="entry name" value="Cytochrome_P450_monoxygenase"/>
</dbReference>
<dbReference type="Proteomes" id="UP001285441">
    <property type="component" value="Unassembled WGS sequence"/>
</dbReference>
<comment type="similarity">
    <text evidence="2">Belongs to the cytochrome P450 family.</text>
</comment>
<name>A0AAE0U8V3_9PEZI</name>
<accession>A0AAE0U8V3</accession>
<dbReference type="GO" id="GO:0004497">
    <property type="term" value="F:monooxygenase activity"/>
    <property type="evidence" value="ECO:0007669"/>
    <property type="project" value="UniProtKB-KW"/>
</dbReference>
<keyword evidence="3" id="KW-0349">Heme</keyword>
<feature type="compositionally biased region" description="Low complexity" evidence="8">
    <location>
        <begin position="21"/>
        <end position="32"/>
    </location>
</feature>
<dbReference type="InterPro" id="IPR036396">
    <property type="entry name" value="Cyt_P450_sf"/>
</dbReference>
<evidence type="ECO:0000256" key="6">
    <source>
        <dbReference type="ARBA" id="ARBA00023004"/>
    </source>
</evidence>
<reference evidence="9" key="2">
    <citation type="submission" date="2023-06" db="EMBL/GenBank/DDBJ databases">
        <authorList>
            <consortium name="Lawrence Berkeley National Laboratory"/>
            <person name="Haridas S."/>
            <person name="Hensen N."/>
            <person name="Bonometti L."/>
            <person name="Westerberg I."/>
            <person name="Brannstrom I.O."/>
            <person name="Guillou S."/>
            <person name="Cros-Aarteil S."/>
            <person name="Calhoun S."/>
            <person name="Kuo A."/>
            <person name="Mondo S."/>
            <person name="Pangilinan J."/>
            <person name="Riley R."/>
            <person name="LaButti K."/>
            <person name="Andreopoulos B."/>
            <person name="Lipzen A."/>
            <person name="Chen C."/>
            <person name="Yanf M."/>
            <person name="Daum C."/>
            <person name="Ng V."/>
            <person name="Clum A."/>
            <person name="Steindorff A."/>
            <person name="Ohm R."/>
            <person name="Martin F."/>
            <person name="Silar P."/>
            <person name="Natvig D."/>
            <person name="Lalanne C."/>
            <person name="Gautier V."/>
            <person name="Ament-velasquez S.L."/>
            <person name="Kruys A."/>
            <person name="Hutchinson M.I."/>
            <person name="Powell A.J."/>
            <person name="Barry K."/>
            <person name="Miller A.N."/>
            <person name="Grigoriev I.V."/>
            <person name="Debuchy R."/>
            <person name="Gladieux P."/>
            <person name="Thoren M.H."/>
            <person name="Johannesson H."/>
        </authorList>
    </citation>
    <scope>NUCLEOTIDE SEQUENCE</scope>
    <source>
        <strain evidence="9">CBS 232.78</strain>
    </source>
</reference>
<dbReference type="PANTHER" id="PTHR24305">
    <property type="entry name" value="CYTOCHROME P450"/>
    <property type="match status" value="1"/>
</dbReference>
<evidence type="ECO:0000256" key="5">
    <source>
        <dbReference type="ARBA" id="ARBA00023002"/>
    </source>
</evidence>
<evidence type="ECO:0000256" key="4">
    <source>
        <dbReference type="ARBA" id="ARBA00022723"/>
    </source>
</evidence>
<evidence type="ECO:0000313" key="9">
    <source>
        <dbReference type="EMBL" id="KAK3395092.1"/>
    </source>
</evidence>
<keyword evidence="7" id="KW-0503">Monooxygenase</keyword>
<dbReference type="GO" id="GO:0020037">
    <property type="term" value="F:heme binding"/>
    <property type="evidence" value="ECO:0007669"/>
    <property type="project" value="InterPro"/>
</dbReference>
<feature type="region of interest" description="Disordered" evidence="8">
    <location>
        <begin position="1"/>
        <end position="33"/>
    </location>
</feature>
<dbReference type="AlphaFoldDB" id="A0AAE0U8V3"/>
<evidence type="ECO:0000256" key="3">
    <source>
        <dbReference type="ARBA" id="ARBA00022617"/>
    </source>
</evidence>
<proteinExistence type="inferred from homology"/>
<protein>
    <submittedName>
        <fullName evidence="9">Cytochrome P450</fullName>
    </submittedName>
</protein>
<dbReference type="GO" id="GO:0005506">
    <property type="term" value="F:iron ion binding"/>
    <property type="evidence" value="ECO:0007669"/>
    <property type="project" value="InterPro"/>
</dbReference>
<evidence type="ECO:0000256" key="8">
    <source>
        <dbReference type="SAM" id="MobiDB-lite"/>
    </source>
</evidence>
<dbReference type="EMBL" id="JAULSW010000001">
    <property type="protein sequence ID" value="KAK3395092.1"/>
    <property type="molecule type" value="Genomic_DNA"/>
</dbReference>
<comment type="cofactor">
    <cofactor evidence="1">
        <name>heme</name>
        <dbReference type="ChEBI" id="CHEBI:30413"/>
    </cofactor>
</comment>
<organism evidence="9 10">
    <name type="scientific">Podospora didyma</name>
    <dbReference type="NCBI Taxonomy" id="330526"/>
    <lineage>
        <taxon>Eukaryota</taxon>
        <taxon>Fungi</taxon>
        <taxon>Dikarya</taxon>
        <taxon>Ascomycota</taxon>
        <taxon>Pezizomycotina</taxon>
        <taxon>Sordariomycetes</taxon>
        <taxon>Sordariomycetidae</taxon>
        <taxon>Sordariales</taxon>
        <taxon>Podosporaceae</taxon>
        <taxon>Podospora</taxon>
    </lineage>
</organism>
<evidence type="ECO:0000256" key="7">
    <source>
        <dbReference type="ARBA" id="ARBA00023033"/>
    </source>
</evidence>
<evidence type="ECO:0000313" key="10">
    <source>
        <dbReference type="Proteomes" id="UP001285441"/>
    </source>
</evidence>
<keyword evidence="4" id="KW-0479">Metal-binding</keyword>
<reference evidence="9" key="1">
    <citation type="journal article" date="2023" name="Mol. Phylogenet. Evol.">
        <title>Genome-scale phylogeny and comparative genomics of the fungal order Sordariales.</title>
        <authorList>
            <person name="Hensen N."/>
            <person name="Bonometti L."/>
            <person name="Westerberg I."/>
            <person name="Brannstrom I.O."/>
            <person name="Guillou S."/>
            <person name="Cros-Aarteil S."/>
            <person name="Calhoun S."/>
            <person name="Haridas S."/>
            <person name="Kuo A."/>
            <person name="Mondo S."/>
            <person name="Pangilinan J."/>
            <person name="Riley R."/>
            <person name="LaButti K."/>
            <person name="Andreopoulos B."/>
            <person name="Lipzen A."/>
            <person name="Chen C."/>
            <person name="Yan M."/>
            <person name="Daum C."/>
            <person name="Ng V."/>
            <person name="Clum A."/>
            <person name="Steindorff A."/>
            <person name="Ohm R.A."/>
            <person name="Martin F."/>
            <person name="Silar P."/>
            <person name="Natvig D.O."/>
            <person name="Lalanne C."/>
            <person name="Gautier V."/>
            <person name="Ament-Velasquez S.L."/>
            <person name="Kruys A."/>
            <person name="Hutchinson M.I."/>
            <person name="Powell A.J."/>
            <person name="Barry K."/>
            <person name="Miller A.N."/>
            <person name="Grigoriev I.V."/>
            <person name="Debuchy R."/>
            <person name="Gladieux P."/>
            <person name="Hiltunen Thoren M."/>
            <person name="Johannesson H."/>
        </authorList>
    </citation>
    <scope>NUCLEOTIDE SEQUENCE</scope>
    <source>
        <strain evidence="9">CBS 232.78</strain>
    </source>
</reference>
<keyword evidence="10" id="KW-1185">Reference proteome</keyword>
<evidence type="ECO:0000256" key="1">
    <source>
        <dbReference type="ARBA" id="ARBA00001971"/>
    </source>
</evidence>
<comment type="caution">
    <text evidence="9">The sequence shown here is derived from an EMBL/GenBank/DDBJ whole genome shotgun (WGS) entry which is preliminary data.</text>
</comment>
<dbReference type="InterPro" id="IPR001128">
    <property type="entry name" value="Cyt_P450"/>
</dbReference>
<keyword evidence="6" id="KW-0408">Iron</keyword>
<dbReference type="GO" id="GO:0016705">
    <property type="term" value="F:oxidoreductase activity, acting on paired donors, with incorporation or reduction of molecular oxygen"/>
    <property type="evidence" value="ECO:0007669"/>
    <property type="project" value="InterPro"/>
</dbReference>
<keyword evidence="5" id="KW-0560">Oxidoreductase</keyword>
<feature type="compositionally biased region" description="Basic and acidic residues" evidence="8">
    <location>
        <begin position="1"/>
        <end position="10"/>
    </location>
</feature>
<sequence length="160" mass="17965">MGADSREFNQAKKGKSSWCHSRTSTPSSTRPTLRMHLVGSTGFPRVSSGATVNGVYVPRGVAVQLGSFTAQRHPQFFTDPLELRPERGLPTDHPMYDARYTNDNLKAFFPFSLGPRQCSGRGIAWFRIRLFLGGNAVDVRPGRYARRPRVLVRQRLFPVT</sequence>
<dbReference type="SUPFAM" id="SSF48264">
    <property type="entry name" value="Cytochrome P450"/>
    <property type="match status" value="1"/>
</dbReference>
<dbReference type="Gene3D" id="1.10.630.10">
    <property type="entry name" value="Cytochrome P450"/>
    <property type="match status" value="1"/>
</dbReference>
<gene>
    <name evidence="9" type="ORF">B0H63DRAFT_506641</name>
</gene>
<evidence type="ECO:0000256" key="2">
    <source>
        <dbReference type="ARBA" id="ARBA00010617"/>
    </source>
</evidence>